<dbReference type="InterPro" id="IPR023271">
    <property type="entry name" value="Aquaporin-like"/>
</dbReference>
<reference evidence="6 7" key="1">
    <citation type="submission" date="2024-03" db="EMBL/GenBank/DDBJ databases">
        <title>The Genome Sequence of Enterococcus sp. DIV2402.</title>
        <authorList>
            <consortium name="The Broad Institute Genomics Platform"/>
            <consortium name="The Broad Institute Microbial Omics Core"/>
            <consortium name="The Broad Institute Genomic Center for Infectious Diseases"/>
            <person name="Earl A."/>
            <person name="Manson A."/>
            <person name="Gilmore M."/>
            <person name="Schwartman J."/>
            <person name="Shea T."/>
            <person name="Abouelleil A."/>
            <person name="Cao P."/>
            <person name="Chapman S."/>
            <person name="Cusick C."/>
            <person name="Young S."/>
            <person name="Neafsey D."/>
            <person name="Nusbaum C."/>
            <person name="Birren B."/>
        </authorList>
    </citation>
    <scope>NUCLEOTIDE SEQUENCE [LARGE SCALE GENOMIC DNA]</scope>
    <source>
        <strain evidence="6 7">DIV2402</strain>
    </source>
</reference>
<evidence type="ECO:0000256" key="5">
    <source>
        <dbReference type="SAM" id="Phobius"/>
    </source>
</evidence>
<dbReference type="RefSeq" id="WP_207871879.1">
    <property type="nucleotide sequence ID" value="NZ_CP147251.1"/>
</dbReference>
<evidence type="ECO:0000256" key="4">
    <source>
        <dbReference type="ARBA" id="ARBA00023136"/>
    </source>
</evidence>
<keyword evidence="4 5" id="KW-0472">Membrane</keyword>
<evidence type="ECO:0000313" key="6">
    <source>
        <dbReference type="EMBL" id="WYJ77946.1"/>
    </source>
</evidence>
<dbReference type="Gene3D" id="1.20.1080.10">
    <property type="entry name" value="Glycerol uptake facilitator protein"/>
    <property type="match status" value="1"/>
</dbReference>
<proteinExistence type="predicted"/>
<feature type="transmembrane region" description="Helical" evidence="5">
    <location>
        <begin position="225"/>
        <end position="248"/>
    </location>
</feature>
<dbReference type="InterPro" id="IPR000292">
    <property type="entry name" value="For/NO2_transpt"/>
</dbReference>
<keyword evidence="2 5" id="KW-0812">Transmembrane</keyword>
<dbReference type="EMBL" id="CP147251">
    <property type="protein sequence ID" value="WYJ77946.1"/>
    <property type="molecule type" value="Genomic_DNA"/>
</dbReference>
<dbReference type="Proteomes" id="UP000664701">
    <property type="component" value="Chromosome"/>
</dbReference>
<dbReference type="Pfam" id="PF01226">
    <property type="entry name" value="Form_Nir_trans"/>
    <property type="match status" value="1"/>
</dbReference>
<keyword evidence="3 5" id="KW-1133">Transmembrane helix</keyword>
<name>A0ABZ2SU24_9ENTE</name>
<evidence type="ECO:0000256" key="2">
    <source>
        <dbReference type="ARBA" id="ARBA00022692"/>
    </source>
</evidence>
<feature type="transmembrane region" description="Helical" evidence="5">
    <location>
        <begin position="64"/>
        <end position="93"/>
    </location>
</feature>
<accession>A0ABZ2SU24</accession>
<sequence length="253" mass="28400">MQDFNLIIDSGNKKFDFFLQSFFKFFLKSVMAGCYLGIAMILSLSLGSILNTFDTNLAKIGYSLFFGLTFVLIVFLNGELFTGNCLTTLFPVLHKERSIFIMSKMWLVCLIGNFLGVMWIAYLFVKSESLVNLVTPYIALLVETKLDYNFDTLLIRSILCNFIVCIATYISIKIKDEMAKTTIMLLVISTFVITGFDHCIANIGLYTMGITLNLVDSSFSLVNNILISILGNIIGGSLMLGLPIYWILFTSKD</sequence>
<evidence type="ECO:0000256" key="3">
    <source>
        <dbReference type="ARBA" id="ARBA00022989"/>
    </source>
</evidence>
<dbReference type="PANTHER" id="PTHR30520:SF8">
    <property type="entry name" value="NITRITE TRANSPORTER NIRC"/>
    <property type="match status" value="1"/>
</dbReference>
<organism evidence="6 7">
    <name type="scientific">Candidatus Enterococcus lowellii</name>
    <dbReference type="NCBI Taxonomy" id="2230877"/>
    <lineage>
        <taxon>Bacteria</taxon>
        <taxon>Bacillati</taxon>
        <taxon>Bacillota</taxon>
        <taxon>Bacilli</taxon>
        <taxon>Lactobacillales</taxon>
        <taxon>Enterococcaceae</taxon>
        <taxon>Enterococcus</taxon>
    </lineage>
</organism>
<feature type="transmembrane region" description="Helical" evidence="5">
    <location>
        <begin position="21"/>
        <end position="44"/>
    </location>
</feature>
<gene>
    <name evidence="6" type="ORF">DOK78_002586</name>
</gene>
<evidence type="ECO:0000313" key="7">
    <source>
        <dbReference type="Proteomes" id="UP000664701"/>
    </source>
</evidence>
<keyword evidence="7" id="KW-1185">Reference proteome</keyword>
<feature type="transmembrane region" description="Helical" evidence="5">
    <location>
        <begin position="105"/>
        <end position="125"/>
    </location>
</feature>
<feature type="transmembrane region" description="Helical" evidence="5">
    <location>
        <begin position="184"/>
        <end position="205"/>
    </location>
</feature>
<comment type="subcellular location">
    <subcellularLocation>
        <location evidence="1">Membrane</location>
        <topology evidence="1">Multi-pass membrane protein</topology>
    </subcellularLocation>
</comment>
<feature type="transmembrane region" description="Helical" evidence="5">
    <location>
        <begin position="153"/>
        <end position="172"/>
    </location>
</feature>
<dbReference type="PANTHER" id="PTHR30520">
    <property type="entry name" value="FORMATE TRANSPORTER-RELATED"/>
    <property type="match status" value="1"/>
</dbReference>
<evidence type="ECO:0000256" key="1">
    <source>
        <dbReference type="ARBA" id="ARBA00004141"/>
    </source>
</evidence>
<protein>
    <submittedName>
        <fullName evidence="6">Nitrite transporter</fullName>
    </submittedName>
</protein>